<feature type="domain" description="AP2/ERF" evidence="7">
    <location>
        <begin position="23"/>
        <end position="80"/>
    </location>
</feature>
<dbReference type="Proteomes" id="UP001153076">
    <property type="component" value="Unassembled WGS sequence"/>
</dbReference>
<dbReference type="Pfam" id="PF00847">
    <property type="entry name" value="AP2"/>
    <property type="match status" value="1"/>
</dbReference>
<protein>
    <recommendedName>
        <fullName evidence="7">AP2/ERF domain-containing protein</fullName>
    </recommendedName>
</protein>
<keyword evidence="3" id="KW-0238">DNA-binding</keyword>
<reference evidence="8" key="1">
    <citation type="submission" date="2022-04" db="EMBL/GenBank/DDBJ databases">
        <title>Carnegiea gigantea Genome sequencing and assembly v2.</title>
        <authorList>
            <person name="Copetti D."/>
            <person name="Sanderson M.J."/>
            <person name="Burquez A."/>
            <person name="Wojciechowski M.F."/>
        </authorList>
    </citation>
    <scope>NUCLEOTIDE SEQUENCE</scope>
    <source>
        <strain evidence="8">SGP5-SGP5p</strain>
        <tissue evidence="8">Aerial part</tissue>
    </source>
</reference>
<gene>
    <name evidence="8" type="ORF">Cgig2_023700</name>
</gene>
<dbReference type="SMART" id="SM00380">
    <property type="entry name" value="AP2"/>
    <property type="match status" value="1"/>
</dbReference>
<keyword evidence="5" id="KW-0539">Nucleus</keyword>
<feature type="region of interest" description="Disordered" evidence="6">
    <location>
        <begin position="1"/>
        <end position="23"/>
    </location>
</feature>
<evidence type="ECO:0000256" key="3">
    <source>
        <dbReference type="ARBA" id="ARBA00023125"/>
    </source>
</evidence>
<keyword evidence="9" id="KW-1185">Reference proteome</keyword>
<dbReference type="InterPro" id="IPR016177">
    <property type="entry name" value="DNA-bd_dom_sf"/>
</dbReference>
<dbReference type="EMBL" id="JAKOGI010000092">
    <property type="protein sequence ID" value="KAJ8444637.1"/>
    <property type="molecule type" value="Genomic_DNA"/>
</dbReference>
<evidence type="ECO:0000256" key="5">
    <source>
        <dbReference type="ARBA" id="ARBA00023242"/>
    </source>
</evidence>
<dbReference type="PANTHER" id="PTHR31194">
    <property type="entry name" value="SHN SHINE , DNA BINDING / TRANSCRIPTION FACTOR"/>
    <property type="match status" value="1"/>
</dbReference>
<comment type="caution">
    <text evidence="8">The sequence shown here is derived from an EMBL/GenBank/DDBJ whole genome shotgun (WGS) entry which is preliminary data.</text>
</comment>
<dbReference type="InterPro" id="IPR036955">
    <property type="entry name" value="AP2/ERF_dom_sf"/>
</dbReference>
<evidence type="ECO:0000256" key="4">
    <source>
        <dbReference type="ARBA" id="ARBA00023163"/>
    </source>
</evidence>
<dbReference type="SUPFAM" id="SSF54171">
    <property type="entry name" value="DNA-binding domain"/>
    <property type="match status" value="1"/>
</dbReference>
<feature type="compositionally biased region" description="Basic and acidic residues" evidence="6">
    <location>
        <begin position="9"/>
        <end position="23"/>
    </location>
</feature>
<comment type="subcellular location">
    <subcellularLocation>
        <location evidence="1">Nucleus</location>
    </subcellularLocation>
</comment>
<evidence type="ECO:0000259" key="7">
    <source>
        <dbReference type="PROSITE" id="PS51032"/>
    </source>
</evidence>
<evidence type="ECO:0000313" key="9">
    <source>
        <dbReference type="Proteomes" id="UP001153076"/>
    </source>
</evidence>
<name>A0A9Q1KJZ1_9CARY</name>
<dbReference type="PROSITE" id="PS51032">
    <property type="entry name" value="AP2_ERF"/>
    <property type="match status" value="1"/>
</dbReference>
<dbReference type="GO" id="GO:0005634">
    <property type="term" value="C:nucleus"/>
    <property type="evidence" value="ECO:0007669"/>
    <property type="project" value="UniProtKB-SubCell"/>
</dbReference>
<evidence type="ECO:0000256" key="6">
    <source>
        <dbReference type="SAM" id="MobiDB-lite"/>
    </source>
</evidence>
<dbReference type="CDD" id="cd00018">
    <property type="entry name" value="AP2"/>
    <property type="match status" value="1"/>
</dbReference>
<dbReference type="OrthoDB" id="1920676at2759"/>
<accession>A0A9Q1KJZ1</accession>
<dbReference type="InterPro" id="IPR050913">
    <property type="entry name" value="AP2/ERF_ERF"/>
</dbReference>
<feature type="region of interest" description="Disordered" evidence="6">
    <location>
        <begin position="178"/>
        <end position="202"/>
    </location>
</feature>
<dbReference type="AlphaFoldDB" id="A0A9Q1KJZ1"/>
<evidence type="ECO:0000313" key="8">
    <source>
        <dbReference type="EMBL" id="KAJ8444637.1"/>
    </source>
</evidence>
<dbReference type="PRINTS" id="PR00367">
    <property type="entry name" value="ETHRSPELEMNT"/>
</dbReference>
<evidence type="ECO:0000256" key="2">
    <source>
        <dbReference type="ARBA" id="ARBA00023015"/>
    </source>
</evidence>
<dbReference type="GO" id="GO:0003700">
    <property type="term" value="F:DNA-binding transcription factor activity"/>
    <property type="evidence" value="ECO:0007669"/>
    <property type="project" value="InterPro"/>
</dbReference>
<keyword evidence="2" id="KW-0805">Transcription regulation</keyword>
<dbReference type="FunFam" id="3.30.730.10:FF:000001">
    <property type="entry name" value="Ethylene-responsive transcription factor 2"/>
    <property type="match status" value="1"/>
</dbReference>
<dbReference type="Gene3D" id="3.30.730.10">
    <property type="entry name" value="AP2/ERF domain"/>
    <property type="match status" value="1"/>
</dbReference>
<organism evidence="8 9">
    <name type="scientific">Carnegiea gigantea</name>
    <dbReference type="NCBI Taxonomy" id="171969"/>
    <lineage>
        <taxon>Eukaryota</taxon>
        <taxon>Viridiplantae</taxon>
        <taxon>Streptophyta</taxon>
        <taxon>Embryophyta</taxon>
        <taxon>Tracheophyta</taxon>
        <taxon>Spermatophyta</taxon>
        <taxon>Magnoliopsida</taxon>
        <taxon>eudicotyledons</taxon>
        <taxon>Gunneridae</taxon>
        <taxon>Pentapetalae</taxon>
        <taxon>Caryophyllales</taxon>
        <taxon>Cactineae</taxon>
        <taxon>Cactaceae</taxon>
        <taxon>Cactoideae</taxon>
        <taxon>Echinocereeae</taxon>
        <taxon>Carnegiea</taxon>
    </lineage>
</organism>
<dbReference type="PANTHER" id="PTHR31194:SF204">
    <property type="entry name" value="ETHYLENE-RESPONSIVE TRANSCRIPTION FACTOR WIN1"/>
    <property type="match status" value="1"/>
</dbReference>
<sequence length="242" mass="26708">MSSNFTPCSKDEGKKGKMAESKKFKGVRQRHWGSWVSEIRHPLLKKRVWLGTFQSAEEAARAYDQAAVIMCGRRAKTNFPVSQALHEQGEPKYKLKYKGSSLASSSSSSSSFSSCSNERSLSHILHAKLRKPNKASSPSLTCLRLDTESCLIGIWQNQAGSSSKSKWVTTVKLEKKDPCEESNKAQAGQEEVRGEKASPSLMSNGRLLGHGHGHGCTFVDEEEESVSLQMIQELLHGNSTCF</sequence>
<evidence type="ECO:0000256" key="1">
    <source>
        <dbReference type="ARBA" id="ARBA00004123"/>
    </source>
</evidence>
<proteinExistence type="predicted"/>
<dbReference type="InterPro" id="IPR001471">
    <property type="entry name" value="AP2/ERF_dom"/>
</dbReference>
<dbReference type="GO" id="GO:0003677">
    <property type="term" value="F:DNA binding"/>
    <property type="evidence" value="ECO:0007669"/>
    <property type="project" value="UniProtKB-KW"/>
</dbReference>
<keyword evidence="4" id="KW-0804">Transcription</keyword>